<dbReference type="AlphaFoldDB" id="A0A8R1EJM6"/>
<reference evidence="1" key="2">
    <citation type="submission" date="2022-06" db="UniProtKB">
        <authorList>
            <consortium name="EnsemblMetazoa"/>
        </authorList>
    </citation>
    <scope>IDENTIFICATION</scope>
    <source>
        <strain evidence="1">DF5081</strain>
    </source>
</reference>
<protein>
    <submittedName>
        <fullName evidence="1">Uncharacterized protein</fullName>
    </submittedName>
</protein>
<organism evidence="1 2">
    <name type="scientific">Caenorhabditis japonica</name>
    <dbReference type="NCBI Taxonomy" id="281687"/>
    <lineage>
        <taxon>Eukaryota</taxon>
        <taxon>Metazoa</taxon>
        <taxon>Ecdysozoa</taxon>
        <taxon>Nematoda</taxon>
        <taxon>Chromadorea</taxon>
        <taxon>Rhabditida</taxon>
        <taxon>Rhabditina</taxon>
        <taxon>Rhabditomorpha</taxon>
        <taxon>Rhabditoidea</taxon>
        <taxon>Rhabditidae</taxon>
        <taxon>Peloderinae</taxon>
        <taxon>Caenorhabditis</taxon>
    </lineage>
</organism>
<reference evidence="2" key="1">
    <citation type="submission" date="2010-08" db="EMBL/GenBank/DDBJ databases">
        <authorList>
            <consortium name="Caenorhabditis japonica Sequencing Consortium"/>
            <person name="Wilson R.K."/>
        </authorList>
    </citation>
    <scope>NUCLEOTIDE SEQUENCE [LARGE SCALE GENOMIC DNA]</scope>
    <source>
        <strain evidence="2">DF5081</strain>
    </source>
</reference>
<dbReference type="Proteomes" id="UP000005237">
    <property type="component" value="Unassembled WGS sequence"/>
</dbReference>
<sequence length="87" mass="9691">MTSCLMSTLANRELALFWHLIPPKIDEHAGWKHRLVGSLHFYFDSCANGWNSTTTTTKIKKSIRSSSTEGTADHGVLRLRTNGGALF</sequence>
<name>A0A8R1EJM6_CAEJA</name>
<dbReference type="EnsemblMetazoa" id="CJA37879.1">
    <property type="protein sequence ID" value="CJA37879.1"/>
    <property type="gene ID" value="WBGene00213726"/>
</dbReference>
<proteinExistence type="predicted"/>
<accession>A0A8R1EJM6</accession>
<evidence type="ECO:0000313" key="1">
    <source>
        <dbReference type="EnsemblMetazoa" id="CJA37879.1"/>
    </source>
</evidence>
<keyword evidence="2" id="KW-1185">Reference proteome</keyword>
<evidence type="ECO:0000313" key="2">
    <source>
        <dbReference type="Proteomes" id="UP000005237"/>
    </source>
</evidence>